<evidence type="ECO:0000256" key="1">
    <source>
        <dbReference type="SAM" id="Coils"/>
    </source>
</evidence>
<feature type="compositionally biased region" description="Low complexity" evidence="2">
    <location>
        <begin position="199"/>
        <end position="213"/>
    </location>
</feature>
<feature type="coiled-coil region" evidence="1">
    <location>
        <begin position="433"/>
        <end position="513"/>
    </location>
</feature>
<dbReference type="InParanoid" id="A0A078AH93"/>
<keyword evidence="4" id="KW-1185">Reference proteome</keyword>
<evidence type="ECO:0000313" key="3">
    <source>
        <dbReference type="EMBL" id="CDW80213.1"/>
    </source>
</evidence>
<dbReference type="AlphaFoldDB" id="A0A078AH93"/>
<sequence length="629" mass="75078">MNYLKKYEVSSNQIKQNQMQNRQDCSKRALILVSVLKNYIKKIKEMQRKLLAQKLKAESNEKNKSPEKLEKLNTAGRISGLLSQRAITPVDQKMISKQTRMMNQTISGNGQFGNFLAPPATSSFSKLDAYLLPQQSRMNIKSHRDSRTQKQNMMSSTFNITESHQQSMQNLTEGKTCQNQTSKSKFNKQLSQSAFGGKTQYSQSTQSRRQSQQAKFRAHPLIQEILDKEMEKVDKERARRLRIIRLQVEHNAQMQIKLKQKQKRIKKADNDHDKNLNSHIETITQKRNARSSEQRKRANLLSQDYDNQIQGEIERQNQLMTMRETKVQILQSERKQYLKQRDLELQEKLRQIRDEKKQNEELENEQCESNLKSIKEKLSRSQMKHEQFVKQRIDEAKQKNQHAVGIFHKHQKSLDILKEHMTKKLETSDENHRKFIADKLDEYRNQLDEIKQQSEEKYQMNHTRRQLDQKAYEERLGILQKQQEEVRDYKEQVRREQNKEFMLQNEYRRLKSEDIRKLRERQKRLDQTKKYHILQKDKDHQELLKHLHEGEQLIFKKKIEMSVKTIKDTDEIKNKLVDAKIKKKTLTDQTKEMLGKEGIHVSDDEQTKKKKQKKIIPNYDFYSPAIIEY</sequence>
<dbReference type="EMBL" id="CCKQ01008749">
    <property type="protein sequence ID" value="CDW80213.1"/>
    <property type="molecule type" value="Genomic_DNA"/>
</dbReference>
<protein>
    <submittedName>
        <fullName evidence="3">Uncharacterized protein</fullName>
    </submittedName>
</protein>
<proteinExistence type="predicted"/>
<reference evidence="3 4" key="1">
    <citation type="submission" date="2014-06" db="EMBL/GenBank/DDBJ databases">
        <authorList>
            <person name="Swart Estienne"/>
        </authorList>
    </citation>
    <scope>NUCLEOTIDE SEQUENCE [LARGE SCALE GENOMIC DNA]</scope>
    <source>
        <strain evidence="3 4">130c</strain>
    </source>
</reference>
<evidence type="ECO:0000313" key="4">
    <source>
        <dbReference type="Proteomes" id="UP000039865"/>
    </source>
</evidence>
<gene>
    <name evidence="3" type="primary">Contig6123.g285</name>
    <name evidence="3" type="ORF">STYLEM_9209</name>
</gene>
<feature type="coiled-coil region" evidence="1">
    <location>
        <begin position="36"/>
        <end position="63"/>
    </location>
</feature>
<dbReference type="Proteomes" id="UP000039865">
    <property type="component" value="Unassembled WGS sequence"/>
</dbReference>
<keyword evidence="1" id="KW-0175">Coiled coil</keyword>
<accession>A0A078AH93</accession>
<name>A0A078AH93_STYLE</name>
<organism evidence="3 4">
    <name type="scientific">Stylonychia lemnae</name>
    <name type="common">Ciliate</name>
    <dbReference type="NCBI Taxonomy" id="5949"/>
    <lineage>
        <taxon>Eukaryota</taxon>
        <taxon>Sar</taxon>
        <taxon>Alveolata</taxon>
        <taxon>Ciliophora</taxon>
        <taxon>Intramacronucleata</taxon>
        <taxon>Spirotrichea</taxon>
        <taxon>Stichotrichia</taxon>
        <taxon>Sporadotrichida</taxon>
        <taxon>Oxytrichidae</taxon>
        <taxon>Stylonychinae</taxon>
        <taxon>Stylonychia</taxon>
    </lineage>
</organism>
<evidence type="ECO:0000256" key="2">
    <source>
        <dbReference type="SAM" id="MobiDB-lite"/>
    </source>
</evidence>
<feature type="region of interest" description="Disordered" evidence="2">
    <location>
        <begin position="194"/>
        <end position="216"/>
    </location>
</feature>
<feature type="coiled-coil region" evidence="1">
    <location>
        <begin position="338"/>
        <end position="384"/>
    </location>
</feature>
<feature type="region of interest" description="Disordered" evidence="2">
    <location>
        <begin position="166"/>
        <end position="185"/>
    </location>
</feature>